<evidence type="ECO:0000259" key="1">
    <source>
        <dbReference type="Pfam" id="PF02558"/>
    </source>
</evidence>
<name>A0A9P7BD12_MAUEX</name>
<dbReference type="Pfam" id="PF08546">
    <property type="entry name" value="ApbA_C"/>
    <property type="match status" value="1"/>
</dbReference>
<protein>
    <recommendedName>
        <fullName evidence="5">2-dehydropantoate 2-reductase</fullName>
    </recommendedName>
</protein>
<feature type="domain" description="Ketopantoate reductase N-terminal" evidence="1">
    <location>
        <begin position="6"/>
        <end position="176"/>
    </location>
</feature>
<dbReference type="PANTHER" id="PTHR21708:SF30">
    <property type="entry name" value="2-DEHYDROPANTOATE 2-REDUCTASE-RELATED"/>
    <property type="match status" value="1"/>
</dbReference>
<dbReference type="InterPro" id="IPR013332">
    <property type="entry name" value="KPR_N"/>
</dbReference>
<evidence type="ECO:0000313" key="4">
    <source>
        <dbReference type="Proteomes" id="UP000750334"/>
    </source>
</evidence>
<sequence length="354" mass="39441">MSVPNVVVVGAGGVGVICALSLTTKNLSDVSLVVRSDYDHVQEKGYQINSCDYGKLDSWRPHHIFRTAEDAANSDKFYDYIIITTKNIPDGPIGSKVENIVKPLLLHNHNLDFARQSNILLIQNGIDIENSILETFDQTEYNYTILSGIEIVGSTKIARGTIHQIGHEKITVGAFQPDDSNAKLAAKKFIGLYYNEGKNDAEYDERVRHSRWNKLLYNAAINTTTALIGLDVPRALQFGVDGKSTEFEIFKPAMREIIGIAASEGIVLDESFIDFFTNISRNLMFKPSMCVDREKGQLMELEVILGNPLRIAKKHGVETPVLSGLYFLLVMLQGKLKEANGLIKFDEKTCKIVE</sequence>
<evidence type="ECO:0000313" key="3">
    <source>
        <dbReference type="EMBL" id="KAG0671068.1"/>
    </source>
</evidence>
<dbReference type="InterPro" id="IPR013328">
    <property type="entry name" value="6PGD_dom2"/>
</dbReference>
<dbReference type="Pfam" id="PF02558">
    <property type="entry name" value="ApbA"/>
    <property type="match status" value="1"/>
</dbReference>
<dbReference type="FunFam" id="1.10.1040.10:FF:000017">
    <property type="entry name" value="2-dehydropantoate 2-reductase"/>
    <property type="match status" value="1"/>
</dbReference>
<dbReference type="Gene3D" id="3.40.50.720">
    <property type="entry name" value="NAD(P)-binding Rossmann-like Domain"/>
    <property type="match status" value="1"/>
</dbReference>
<dbReference type="SUPFAM" id="SSF51735">
    <property type="entry name" value="NAD(P)-binding Rossmann-fold domains"/>
    <property type="match status" value="1"/>
</dbReference>
<dbReference type="SUPFAM" id="SSF48179">
    <property type="entry name" value="6-phosphogluconate dehydrogenase C-terminal domain-like"/>
    <property type="match status" value="1"/>
</dbReference>
<evidence type="ECO:0000259" key="2">
    <source>
        <dbReference type="Pfam" id="PF08546"/>
    </source>
</evidence>
<dbReference type="AlphaFoldDB" id="A0A9P7BD12"/>
<evidence type="ECO:0008006" key="5">
    <source>
        <dbReference type="Google" id="ProtNLM"/>
    </source>
</evidence>
<dbReference type="Proteomes" id="UP000750334">
    <property type="component" value="Unassembled WGS sequence"/>
</dbReference>
<dbReference type="InterPro" id="IPR013752">
    <property type="entry name" value="KPA_reductase"/>
</dbReference>
<dbReference type="InterPro" id="IPR051402">
    <property type="entry name" value="KPR-Related"/>
</dbReference>
<reference evidence="3 4" key="1">
    <citation type="submission" date="2020-11" db="EMBL/GenBank/DDBJ databases">
        <title>Kefir isolates.</title>
        <authorList>
            <person name="Marcisauskas S."/>
            <person name="Kim Y."/>
            <person name="Blasche S."/>
        </authorList>
    </citation>
    <scope>NUCLEOTIDE SEQUENCE [LARGE SCALE GENOMIC DNA]</scope>
    <source>
        <strain evidence="3 4">OG2</strain>
    </source>
</reference>
<proteinExistence type="predicted"/>
<dbReference type="EMBL" id="PUHR01000016">
    <property type="protein sequence ID" value="KAG0671068.1"/>
    <property type="molecule type" value="Genomic_DNA"/>
</dbReference>
<keyword evidence="4" id="KW-1185">Reference proteome</keyword>
<comment type="caution">
    <text evidence="3">The sequence shown here is derived from an EMBL/GenBank/DDBJ whole genome shotgun (WGS) entry which is preliminary data.</text>
</comment>
<dbReference type="GO" id="GO:0005737">
    <property type="term" value="C:cytoplasm"/>
    <property type="evidence" value="ECO:0007669"/>
    <property type="project" value="TreeGrafter"/>
</dbReference>
<dbReference type="InterPro" id="IPR008927">
    <property type="entry name" value="6-PGluconate_DH-like_C_sf"/>
</dbReference>
<dbReference type="PANTHER" id="PTHR21708">
    <property type="entry name" value="PROBABLE 2-DEHYDROPANTOATE 2-REDUCTASE"/>
    <property type="match status" value="1"/>
</dbReference>
<dbReference type="Gene3D" id="1.10.1040.10">
    <property type="entry name" value="N-(1-d-carboxylethyl)-l-norvaline Dehydrogenase, domain 2"/>
    <property type="match status" value="1"/>
</dbReference>
<gene>
    <name evidence="3" type="ORF">C6P45_001355</name>
</gene>
<accession>A0A9P7BD12</accession>
<dbReference type="InterPro" id="IPR036291">
    <property type="entry name" value="NAD(P)-bd_dom_sf"/>
</dbReference>
<feature type="domain" description="Ketopantoate reductase C-terminal" evidence="2">
    <location>
        <begin position="207"/>
        <end position="330"/>
    </location>
</feature>
<organism evidence="3 4">
    <name type="scientific">Maudiozyma exigua</name>
    <name type="common">Yeast</name>
    <name type="synonym">Kazachstania exigua</name>
    <dbReference type="NCBI Taxonomy" id="34358"/>
    <lineage>
        <taxon>Eukaryota</taxon>
        <taxon>Fungi</taxon>
        <taxon>Dikarya</taxon>
        <taxon>Ascomycota</taxon>
        <taxon>Saccharomycotina</taxon>
        <taxon>Saccharomycetes</taxon>
        <taxon>Saccharomycetales</taxon>
        <taxon>Saccharomycetaceae</taxon>
        <taxon>Maudiozyma</taxon>
    </lineage>
</organism>
<dbReference type="OrthoDB" id="3609at2759"/>